<feature type="transmembrane region" description="Helical" evidence="1">
    <location>
        <begin position="16"/>
        <end position="36"/>
    </location>
</feature>
<dbReference type="OrthoDB" id="177006at2157"/>
<keyword evidence="1" id="KW-0472">Membrane</keyword>
<dbReference type="Proteomes" id="UP000308037">
    <property type="component" value="Unassembled WGS sequence"/>
</dbReference>
<reference evidence="2 3" key="1">
    <citation type="submission" date="2019-04" db="EMBL/GenBank/DDBJ databases">
        <title>Natronomonas sp. F20-122 a newhaloarchaeon isolated from a saline saltern of Isla Bacuta, Huelva, Spain.</title>
        <authorList>
            <person name="Duran-Viseras A."/>
            <person name="Sanchez-Porro C."/>
            <person name="Ventosa A."/>
        </authorList>
    </citation>
    <scope>NUCLEOTIDE SEQUENCE [LARGE SCALE GENOMIC DNA]</scope>
    <source>
        <strain evidence="2 3">F20-122</strain>
    </source>
</reference>
<dbReference type="InterPro" id="IPR021414">
    <property type="entry name" value="DUF3054"/>
</dbReference>
<evidence type="ECO:0000256" key="1">
    <source>
        <dbReference type="SAM" id="Phobius"/>
    </source>
</evidence>
<organism evidence="2 3">
    <name type="scientific">Natronomonas salsuginis</name>
    <dbReference type="NCBI Taxonomy" id="2217661"/>
    <lineage>
        <taxon>Archaea</taxon>
        <taxon>Methanobacteriati</taxon>
        <taxon>Methanobacteriota</taxon>
        <taxon>Stenosarchaea group</taxon>
        <taxon>Halobacteria</taxon>
        <taxon>Halobacteriales</taxon>
        <taxon>Natronomonadaceae</taxon>
        <taxon>Natronomonas</taxon>
    </lineage>
</organism>
<dbReference type="PANTHER" id="PTHR35283:SF3">
    <property type="entry name" value="T12C22.21 PROTEIN"/>
    <property type="match status" value="1"/>
</dbReference>
<keyword evidence="3" id="KW-1185">Reference proteome</keyword>
<dbReference type="AlphaFoldDB" id="A0A4U5JP76"/>
<keyword evidence="1" id="KW-1133">Transmembrane helix</keyword>
<dbReference type="RefSeq" id="WP_137275309.1">
    <property type="nucleotide sequence ID" value="NZ_QKNX01000001.1"/>
</dbReference>
<gene>
    <name evidence="2" type="ORF">DM868_02705</name>
</gene>
<evidence type="ECO:0000313" key="2">
    <source>
        <dbReference type="EMBL" id="TKR28009.1"/>
    </source>
</evidence>
<proteinExistence type="predicted"/>
<feature type="transmembrane region" description="Helical" evidence="1">
    <location>
        <begin position="112"/>
        <end position="132"/>
    </location>
</feature>
<dbReference type="Pfam" id="PF11255">
    <property type="entry name" value="DUF3054"/>
    <property type="match status" value="1"/>
</dbReference>
<evidence type="ECO:0000313" key="3">
    <source>
        <dbReference type="Proteomes" id="UP000308037"/>
    </source>
</evidence>
<accession>A0A4U5JP76</accession>
<keyword evidence="1" id="KW-0812">Transmembrane</keyword>
<name>A0A4U5JP76_9EURY</name>
<dbReference type="EMBL" id="QKNX01000001">
    <property type="protein sequence ID" value="TKR28009.1"/>
    <property type="molecule type" value="Genomic_DNA"/>
</dbReference>
<protein>
    <submittedName>
        <fullName evidence="2">DUF3054 domain-containing protein</fullName>
    </submittedName>
</protein>
<sequence length="137" mass="14551">MADQSFFEQRLDASTWPIAAGDLVALMAFLLVGTLQHSSVEQLSADPAIYLLAAGPFIVGWLLCAPLVGAYSPGGGSAPNSSIPLAIRSWLPAAIVGLLIRQFALPDRGVEVVFAVIMLVGGALALSIWRLLYFKLR</sequence>
<comment type="caution">
    <text evidence="2">The sequence shown here is derived from an EMBL/GenBank/DDBJ whole genome shotgun (WGS) entry which is preliminary data.</text>
</comment>
<feature type="transmembrane region" description="Helical" evidence="1">
    <location>
        <begin position="48"/>
        <end position="71"/>
    </location>
</feature>
<dbReference type="PANTHER" id="PTHR35283">
    <property type="entry name" value="T12C22.21 PROTEIN"/>
    <property type="match status" value="1"/>
</dbReference>